<sequence length="152" mass="16545">MSGGGGSGMRRGIDALKDFKGKLDAVLADFDDGHGGPSRIAQQQLGRASFGGTNAKFDEAGDLHTAYETVHSRLVHLSRTLGLHIQALQLASHAADTTYDMTEEEVRRRFYEIRAKLDAEYQKEVERAETADKPATPHPARSNNKSTGADFS</sequence>
<reference evidence="2 3" key="1">
    <citation type="submission" date="2015-10" db="EMBL/GenBank/DDBJ databases">
        <title>Draft genome sequence of Streptomyces bungoensis DSM 41781, type strain for the species Streptomyces bungoensis.</title>
        <authorList>
            <person name="Ruckert C."/>
            <person name="Winkler A."/>
            <person name="Kalinowski J."/>
            <person name="Kampfer P."/>
            <person name="Glaeser S."/>
        </authorList>
    </citation>
    <scope>NUCLEOTIDE SEQUENCE [LARGE SCALE GENOMIC DNA]</scope>
    <source>
        <strain evidence="2 3">DSM 41781</strain>
    </source>
</reference>
<gene>
    <name evidence="2" type="ORF">AQJ66_35290</name>
</gene>
<keyword evidence="3" id="KW-1185">Reference proteome</keyword>
<dbReference type="EMBL" id="LMWX01000078">
    <property type="protein sequence ID" value="KUN76012.1"/>
    <property type="molecule type" value="Genomic_DNA"/>
</dbReference>
<dbReference type="RefSeq" id="WP_061930590.1">
    <property type="nucleotide sequence ID" value="NZ_KQ948882.1"/>
</dbReference>
<feature type="compositionally biased region" description="Polar residues" evidence="1">
    <location>
        <begin position="141"/>
        <end position="152"/>
    </location>
</feature>
<name>A0A101SLB4_9ACTN</name>
<proteinExistence type="predicted"/>
<accession>A0A101SLB4</accession>
<dbReference type="STRING" id="285568.AQJ66_35290"/>
<feature type="compositionally biased region" description="Basic and acidic residues" evidence="1">
    <location>
        <begin position="122"/>
        <end position="132"/>
    </location>
</feature>
<dbReference type="Proteomes" id="UP000053024">
    <property type="component" value="Unassembled WGS sequence"/>
</dbReference>
<evidence type="ECO:0000256" key="1">
    <source>
        <dbReference type="SAM" id="MobiDB-lite"/>
    </source>
</evidence>
<protein>
    <submittedName>
        <fullName evidence="2">Uncharacterized protein</fullName>
    </submittedName>
</protein>
<evidence type="ECO:0000313" key="2">
    <source>
        <dbReference type="EMBL" id="KUN76012.1"/>
    </source>
</evidence>
<dbReference type="AlphaFoldDB" id="A0A101SLB4"/>
<organism evidence="2 3">
    <name type="scientific">Streptomyces bungoensis</name>
    <dbReference type="NCBI Taxonomy" id="285568"/>
    <lineage>
        <taxon>Bacteria</taxon>
        <taxon>Bacillati</taxon>
        <taxon>Actinomycetota</taxon>
        <taxon>Actinomycetes</taxon>
        <taxon>Kitasatosporales</taxon>
        <taxon>Streptomycetaceae</taxon>
        <taxon>Streptomyces</taxon>
    </lineage>
</organism>
<evidence type="ECO:0000313" key="3">
    <source>
        <dbReference type="Proteomes" id="UP000053024"/>
    </source>
</evidence>
<feature type="region of interest" description="Disordered" evidence="1">
    <location>
        <begin position="122"/>
        <end position="152"/>
    </location>
</feature>
<comment type="caution">
    <text evidence="2">The sequence shown here is derived from an EMBL/GenBank/DDBJ whole genome shotgun (WGS) entry which is preliminary data.</text>
</comment>